<dbReference type="EC" id="2.7.13.3" evidence="3"/>
<dbReference type="HOGENOM" id="CLU_000445_89_6_9"/>
<keyword evidence="8 10" id="KW-0472">Membrane</keyword>
<comment type="catalytic activity">
    <reaction evidence="1">
        <text>ATP + protein L-histidine = ADP + protein N-phospho-L-histidine.</text>
        <dbReference type="EC" id="2.7.13.3"/>
    </reaction>
</comment>
<keyword evidence="4" id="KW-0597">Phosphoprotein</keyword>
<dbReference type="PRINTS" id="PR00344">
    <property type="entry name" value="BCTRLSENSOR"/>
</dbReference>
<dbReference type="InterPro" id="IPR036097">
    <property type="entry name" value="HisK_dim/P_sf"/>
</dbReference>
<feature type="region of interest" description="Disordered" evidence="9">
    <location>
        <begin position="58"/>
        <end position="86"/>
    </location>
</feature>
<accession>I9NSY1</accession>
<dbReference type="Proteomes" id="UP000005361">
    <property type="component" value="Chromosome"/>
</dbReference>
<reference evidence="13" key="2">
    <citation type="submission" date="2015-02" db="EMBL/GenBank/DDBJ databases">
        <title>Complete Genome Sequence of Pelosinus fermentans JBW45.</title>
        <authorList>
            <person name="De Leon K.B."/>
            <person name="Utturkar S.M."/>
            <person name="Camilleri L.B."/>
            <person name="Arkin A.P."/>
            <person name="Fields M.W."/>
            <person name="Brown S.D."/>
            <person name="Wall J.D."/>
        </authorList>
    </citation>
    <scope>NUCLEOTIDE SEQUENCE [LARGE SCALE GENOMIC DNA]</scope>
    <source>
        <strain evidence="13">JBW45</strain>
    </source>
</reference>
<dbReference type="KEGG" id="pft:JBW_03501"/>
<dbReference type="GO" id="GO:0005886">
    <property type="term" value="C:plasma membrane"/>
    <property type="evidence" value="ECO:0007669"/>
    <property type="project" value="TreeGrafter"/>
</dbReference>
<keyword evidence="10" id="KW-0812">Transmembrane</keyword>
<sequence length="429" mass="47809" precursor="true">MFHKLRLQLAIINLIIIAALFLILTVGTYLFAENQMRNRAFGMGINFISDIQAGLINDMPDRGPRDQGRHPPHDEPPQSPRQPLEQPPEHPLVFFVKTDADNQIFFTSSTQPLDSASLSTLVQGSLRQKETTGTISLQESYYYYVKTPLQDQSGMIVLFQNFDHEKNLLHSLITALIIVGILCLLLSLVASLYMANRAMIPISSAWEQQKNFLADVSHELRTPLTVMQTNLEIVLDNPEGTIANQSKWLHNIKEETDAMAKLITSLLFLARADSQQPLLEKKFFSLSQSLLRSTEALAPLAAAKGITLELSIAPEIQIYGDEGSMKQLVSIFFDNSIRHTPSGGKISIFLSQSKKEITFTFTDTGEGIENMHLEKIFDRFYQVDKSRFKGGTGLGLSIAKLIVETHGGSIKVSSQLTLGTKFCIKLPIS</sequence>
<dbReference type="CDD" id="cd00075">
    <property type="entry name" value="HATPase"/>
    <property type="match status" value="1"/>
</dbReference>
<feature type="domain" description="Histidine kinase" evidence="11">
    <location>
        <begin position="215"/>
        <end position="429"/>
    </location>
</feature>
<dbReference type="InterPro" id="IPR005467">
    <property type="entry name" value="His_kinase_dom"/>
</dbReference>
<dbReference type="SUPFAM" id="SSF55874">
    <property type="entry name" value="ATPase domain of HSP90 chaperone/DNA topoisomerase II/histidine kinase"/>
    <property type="match status" value="1"/>
</dbReference>
<feature type="transmembrane region" description="Helical" evidence="10">
    <location>
        <begin position="6"/>
        <end position="32"/>
    </location>
</feature>
<evidence type="ECO:0000256" key="7">
    <source>
        <dbReference type="ARBA" id="ARBA00023012"/>
    </source>
</evidence>
<dbReference type="PROSITE" id="PS50109">
    <property type="entry name" value="HIS_KIN"/>
    <property type="match status" value="1"/>
</dbReference>
<comment type="subcellular location">
    <subcellularLocation>
        <location evidence="2">Membrane</location>
    </subcellularLocation>
</comment>
<evidence type="ECO:0000256" key="10">
    <source>
        <dbReference type="SAM" id="Phobius"/>
    </source>
</evidence>
<evidence type="ECO:0000256" key="1">
    <source>
        <dbReference type="ARBA" id="ARBA00000085"/>
    </source>
</evidence>
<protein>
    <recommendedName>
        <fullName evidence="3">histidine kinase</fullName>
        <ecNumber evidence="3">2.7.13.3</ecNumber>
    </recommendedName>
</protein>
<evidence type="ECO:0000256" key="3">
    <source>
        <dbReference type="ARBA" id="ARBA00012438"/>
    </source>
</evidence>
<keyword evidence="6 12" id="KW-0418">Kinase</keyword>
<dbReference type="PANTHER" id="PTHR45453:SF1">
    <property type="entry name" value="PHOSPHATE REGULON SENSOR PROTEIN PHOR"/>
    <property type="match status" value="1"/>
</dbReference>
<dbReference type="FunFam" id="3.30.565.10:FF:000006">
    <property type="entry name" value="Sensor histidine kinase WalK"/>
    <property type="match status" value="1"/>
</dbReference>
<dbReference type="CDD" id="cd00082">
    <property type="entry name" value="HisKA"/>
    <property type="match status" value="1"/>
</dbReference>
<dbReference type="PANTHER" id="PTHR45453">
    <property type="entry name" value="PHOSPHATE REGULON SENSOR PROTEIN PHOR"/>
    <property type="match status" value="1"/>
</dbReference>
<evidence type="ECO:0000256" key="6">
    <source>
        <dbReference type="ARBA" id="ARBA00022777"/>
    </source>
</evidence>
<dbReference type="Gene3D" id="3.30.565.10">
    <property type="entry name" value="Histidine kinase-like ATPase, C-terminal domain"/>
    <property type="match status" value="1"/>
</dbReference>
<reference evidence="12 13" key="1">
    <citation type="journal article" date="2015" name="Genome Announc.">
        <title>Complete Genome Sequence of Pelosinus fermentans JBW45, a Member of a Remarkably Competitive Group of Negativicutes in the Firmicutes Phylum.</title>
        <authorList>
            <person name="De Leon K.B."/>
            <person name="Utturkar S.M."/>
            <person name="Camilleri L.B."/>
            <person name="Elias D.A."/>
            <person name="Arkin A.P."/>
            <person name="Fields M.W."/>
            <person name="Brown S.D."/>
            <person name="Wall J.D."/>
        </authorList>
    </citation>
    <scope>NUCLEOTIDE SEQUENCE [LARGE SCALE GENOMIC DNA]</scope>
    <source>
        <strain evidence="12 13">JBW45</strain>
    </source>
</reference>
<gene>
    <name evidence="12" type="ORF">JBW_03501</name>
</gene>
<evidence type="ECO:0000313" key="13">
    <source>
        <dbReference type="Proteomes" id="UP000005361"/>
    </source>
</evidence>
<dbReference type="SMART" id="SM00387">
    <property type="entry name" value="HATPase_c"/>
    <property type="match status" value="1"/>
</dbReference>
<dbReference type="AlphaFoldDB" id="I9NSY1"/>
<evidence type="ECO:0000256" key="9">
    <source>
        <dbReference type="SAM" id="MobiDB-lite"/>
    </source>
</evidence>
<evidence type="ECO:0000259" key="11">
    <source>
        <dbReference type="PROSITE" id="PS50109"/>
    </source>
</evidence>
<evidence type="ECO:0000256" key="5">
    <source>
        <dbReference type="ARBA" id="ARBA00022679"/>
    </source>
</evidence>
<evidence type="ECO:0000256" key="2">
    <source>
        <dbReference type="ARBA" id="ARBA00004370"/>
    </source>
</evidence>
<dbReference type="GO" id="GO:0004721">
    <property type="term" value="F:phosphoprotein phosphatase activity"/>
    <property type="evidence" value="ECO:0007669"/>
    <property type="project" value="TreeGrafter"/>
</dbReference>
<feature type="compositionally biased region" description="Basic and acidic residues" evidence="9">
    <location>
        <begin position="59"/>
        <end position="76"/>
    </location>
</feature>
<evidence type="ECO:0000256" key="8">
    <source>
        <dbReference type="ARBA" id="ARBA00023136"/>
    </source>
</evidence>
<dbReference type="InterPro" id="IPR050351">
    <property type="entry name" value="BphY/WalK/GraS-like"/>
</dbReference>
<dbReference type="FunFam" id="1.10.287.130:FF:000001">
    <property type="entry name" value="Two-component sensor histidine kinase"/>
    <property type="match status" value="1"/>
</dbReference>
<dbReference type="SUPFAM" id="SSF47384">
    <property type="entry name" value="Homodimeric domain of signal transducing histidine kinase"/>
    <property type="match status" value="1"/>
</dbReference>
<keyword evidence="5" id="KW-0808">Transferase</keyword>
<name>I9NSY1_9FIRM</name>
<dbReference type="RefSeq" id="WP_007956039.1">
    <property type="nucleotide sequence ID" value="NZ_CP010978.1"/>
</dbReference>
<evidence type="ECO:0000313" key="12">
    <source>
        <dbReference type="EMBL" id="AJQ28840.1"/>
    </source>
</evidence>
<dbReference type="STRING" id="1192197.JBW_03501"/>
<dbReference type="InterPro" id="IPR003594">
    <property type="entry name" value="HATPase_dom"/>
</dbReference>
<dbReference type="GO" id="GO:0000155">
    <property type="term" value="F:phosphorelay sensor kinase activity"/>
    <property type="evidence" value="ECO:0007669"/>
    <property type="project" value="InterPro"/>
</dbReference>
<feature type="transmembrane region" description="Helical" evidence="10">
    <location>
        <begin position="168"/>
        <end position="194"/>
    </location>
</feature>
<dbReference type="InterPro" id="IPR004358">
    <property type="entry name" value="Sig_transdc_His_kin-like_C"/>
</dbReference>
<proteinExistence type="predicted"/>
<dbReference type="SMART" id="SM00388">
    <property type="entry name" value="HisKA"/>
    <property type="match status" value="1"/>
</dbReference>
<dbReference type="EMBL" id="CP010978">
    <property type="protein sequence ID" value="AJQ28840.1"/>
    <property type="molecule type" value="Genomic_DNA"/>
</dbReference>
<dbReference type="InterPro" id="IPR036890">
    <property type="entry name" value="HATPase_C_sf"/>
</dbReference>
<dbReference type="Pfam" id="PF02518">
    <property type="entry name" value="HATPase_c"/>
    <property type="match status" value="1"/>
</dbReference>
<keyword evidence="10" id="KW-1133">Transmembrane helix</keyword>
<dbReference type="Pfam" id="PF00512">
    <property type="entry name" value="HisKA"/>
    <property type="match status" value="1"/>
</dbReference>
<keyword evidence="7" id="KW-0902">Two-component regulatory system</keyword>
<evidence type="ECO:0000256" key="4">
    <source>
        <dbReference type="ARBA" id="ARBA00022553"/>
    </source>
</evidence>
<dbReference type="Gene3D" id="1.10.287.130">
    <property type="match status" value="1"/>
</dbReference>
<organism evidence="12 13">
    <name type="scientific">Pelosinus fermentans JBW45</name>
    <dbReference type="NCBI Taxonomy" id="1192197"/>
    <lineage>
        <taxon>Bacteria</taxon>
        <taxon>Bacillati</taxon>
        <taxon>Bacillota</taxon>
        <taxon>Negativicutes</taxon>
        <taxon>Selenomonadales</taxon>
        <taxon>Sporomusaceae</taxon>
        <taxon>Pelosinus</taxon>
    </lineage>
</organism>
<dbReference type="InterPro" id="IPR003661">
    <property type="entry name" value="HisK_dim/P_dom"/>
</dbReference>
<dbReference type="OrthoDB" id="9786919at2"/>
<feature type="compositionally biased region" description="Pro residues" evidence="9">
    <location>
        <begin position="77"/>
        <end position="86"/>
    </location>
</feature>
<dbReference type="GO" id="GO:0016036">
    <property type="term" value="P:cellular response to phosphate starvation"/>
    <property type="evidence" value="ECO:0007669"/>
    <property type="project" value="TreeGrafter"/>
</dbReference>